<dbReference type="PANTHER" id="PTHR23513:SF6">
    <property type="entry name" value="MAJOR FACILITATOR SUPERFAMILY ASSOCIATED DOMAIN-CONTAINING PROTEIN"/>
    <property type="match status" value="1"/>
</dbReference>
<evidence type="ECO:0000259" key="9">
    <source>
        <dbReference type="PROSITE" id="PS50850"/>
    </source>
</evidence>
<organism evidence="10 11">
    <name type="scientific">Streptomyces typhae</name>
    <dbReference type="NCBI Taxonomy" id="2681492"/>
    <lineage>
        <taxon>Bacteria</taxon>
        <taxon>Bacillati</taxon>
        <taxon>Actinomycetota</taxon>
        <taxon>Actinomycetes</taxon>
        <taxon>Kitasatosporales</taxon>
        <taxon>Streptomycetaceae</taxon>
        <taxon>Streptomyces</taxon>
    </lineage>
</organism>
<feature type="transmembrane region" description="Helical" evidence="8">
    <location>
        <begin position="468"/>
        <end position="488"/>
    </location>
</feature>
<evidence type="ECO:0000256" key="3">
    <source>
        <dbReference type="ARBA" id="ARBA00022475"/>
    </source>
</evidence>
<reference evidence="10 11" key="1">
    <citation type="submission" date="2019-11" db="EMBL/GenBank/DDBJ databases">
        <title>Streptomyces typhae sp. nov., a novel endophytic actinomycete isolated from the root of cattail pollen (Typha angustifolia L.).</title>
        <authorList>
            <person name="Peng C."/>
        </authorList>
    </citation>
    <scope>NUCLEOTIDE SEQUENCE [LARGE SCALE GENOMIC DNA]</scope>
    <source>
        <strain evidence="11">p1417</strain>
    </source>
</reference>
<evidence type="ECO:0000256" key="7">
    <source>
        <dbReference type="SAM" id="MobiDB-lite"/>
    </source>
</evidence>
<dbReference type="PANTHER" id="PTHR23513">
    <property type="entry name" value="INTEGRAL MEMBRANE EFFLUX PROTEIN-RELATED"/>
    <property type="match status" value="1"/>
</dbReference>
<dbReference type="InterPro" id="IPR020846">
    <property type="entry name" value="MFS_dom"/>
</dbReference>
<keyword evidence="4 8" id="KW-0812">Transmembrane</keyword>
<protein>
    <submittedName>
        <fullName evidence="10">MFS transporter</fullName>
    </submittedName>
</protein>
<dbReference type="GO" id="GO:0005886">
    <property type="term" value="C:plasma membrane"/>
    <property type="evidence" value="ECO:0007669"/>
    <property type="project" value="UniProtKB-SubCell"/>
</dbReference>
<accession>A0A6L6WT73</accession>
<keyword evidence="3" id="KW-1003">Cell membrane</keyword>
<evidence type="ECO:0000256" key="4">
    <source>
        <dbReference type="ARBA" id="ARBA00022692"/>
    </source>
</evidence>
<keyword evidence="6 8" id="KW-0472">Membrane</keyword>
<dbReference type="Gene3D" id="1.20.1250.20">
    <property type="entry name" value="MFS general substrate transporter like domains"/>
    <property type="match status" value="1"/>
</dbReference>
<feature type="compositionally biased region" description="Low complexity" evidence="7">
    <location>
        <begin position="70"/>
        <end position="87"/>
    </location>
</feature>
<feature type="transmembrane region" description="Helical" evidence="8">
    <location>
        <begin position="406"/>
        <end position="424"/>
    </location>
</feature>
<evidence type="ECO:0000313" key="11">
    <source>
        <dbReference type="Proteomes" id="UP000483802"/>
    </source>
</evidence>
<name>A0A6L6WT73_9ACTN</name>
<keyword evidence="5 8" id="KW-1133">Transmembrane helix</keyword>
<feature type="transmembrane region" description="Helical" evidence="8">
    <location>
        <begin position="430"/>
        <end position="456"/>
    </location>
</feature>
<feature type="transmembrane region" description="Helical" evidence="8">
    <location>
        <begin position="165"/>
        <end position="184"/>
    </location>
</feature>
<comment type="caution">
    <text evidence="10">The sequence shown here is derived from an EMBL/GenBank/DDBJ whole genome shotgun (WGS) entry which is preliminary data.</text>
</comment>
<evidence type="ECO:0000256" key="2">
    <source>
        <dbReference type="ARBA" id="ARBA00022448"/>
    </source>
</evidence>
<evidence type="ECO:0000313" key="10">
    <source>
        <dbReference type="EMBL" id="MVO85452.1"/>
    </source>
</evidence>
<dbReference type="AlphaFoldDB" id="A0A6L6WT73"/>
<evidence type="ECO:0000256" key="5">
    <source>
        <dbReference type="ARBA" id="ARBA00022989"/>
    </source>
</evidence>
<keyword evidence="11" id="KW-1185">Reference proteome</keyword>
<evidence type="ECO:0000256" key="1">
    <source>
        <dbReference type="ARBA" id="ARBA00004651"/>
    </source>
</evidence>
<dbReference type="Proteomes" id="UP000483802">
    <property type="component" value="Unassembled WGS sequence"/>
</dbReference>
<dbReference type="Pfam" id="PF05977">
    <property type="entry name" value="MFS_3"/>
    <property type="match status" value="1"/>
</dbReference>
<dbReference type="SUPFAM" id="SSF103473">
    <property type="entry name" value="MFS general substrate transporter"/>
    <property type="match status" value="1"/>
</dbReference>
<evidence type="ECO:0000256" key="6">
    <source>
        <dbReference type="ARBA" id="ARBA00023136"/>
    </source>
</evidence>
<dbReference type="EMBL" id="WPNZ01000005">
    <property type="protein sequence ID" value="MVO85452.1"/>
    <property type="molecule type" value="Genomic_DNA"/>
</dbReference>
<sequence length="525" mass="52592">MAHPDAVATGGTGGPVADPRRPPGALGGVVPRSALADHAAGSAHRPLRRDVAVRAGGRDGLGRGQRRRAGPAGVHPGGPRAVAARPGGPRRPRHPPRAPGEGRLRRVTPKKPGPAAATSREDGTTGRRRRFTRLLAATAVSRFGDGLHLTALPLLTATVTPDPTAFAGVTVAQTLPWLLVSLPAGALVDRLDRGRVIAVTNGVQAALAAALAVTVLSGGIGLPVLYAVAFALGCCQTLTESAAAALVPQLVPATALATANGRLTGADIIAGQLLAVPLAGVLFGAVHALPFLVDAATFAAAGLLLTGLGAGRARHPDSEPLASVTKDIAVGVRWLAADPGCRSLALVGALINTVLTGCFATFALFALRLLDVGDAGYGLLMGAVSVGGVVAGLLTGTAWRRGSPRLLLLLSLWVPAVACLAIGLTSSPLLAAAMLALIGFGGTVWTVVTITLRQAVIPAHLQGRVMSVFRLTSAGTAPLGAVLGALLVDSSGLRAPWLVGAGALVLAPLLAGPALRAVPEEASAP</sequence>
<dbReference type="PROSITE" id="PS50850">
    <property type="entry name" value="MFS"/>
    <property type="match status" value="1"/>
</dbReference>
<feature type="transmembrane region" description="Helical" evidence="8">
    <location>
        <begin position="134"/>
        <end position="159"/>
    </location>
</feature>
<evidence type="ECO:0000256" key="8">
    <source>
        <dbReference type="SAM" id="Phobius"/>
    </source>
</evidence>
<proteinExistence type="predicted"/>
<dbReference type="InterPro" id="IPR010290">
    <property type="entry name" value="TM_effector"/>
</dbReference>
<feature type="domain" description="Major facilitator superfamily (MFS) profile" evidence="9">
    <location>
        <begin position="295"/>
        <end position="525"/>
    </location>
</feature>
<keyword evidence="2" id="KW-0813">Transport</keyword>
<comment type="subcellular location">
    <subcellularLocation>
        <location evidence="1">Cell membrane</location>
        <topology evidence="1">Multi-pass membrane protein</topology>
    </subcellularLocation>
</comment>
<feature type="compositionally biased region" description="Basic and acidic residues" evidence="7">
    <location>
        <begin position="48"/>
        <end position="61"/>
    </location>
</feature>
<feature type="transmembrane region" description="Helical" evidence="8">
    <location>
        <begin position="375"/>
        <end position="394"/>
    </location>
</feature>
<gene>
    <name evidence="10" type="ORF">GPA10_11980</name>
</gene>
<dbReference type="CDD" id="cd06173">
    <property type="entry name" value="MFS_MefA_like"/>
    <property type="match status" value="1"/>
</dbReference>
<dbReference type="GO" id="GO:0022857">
    <property type="term" value="F:transmembrane transporter activity"/>
    <property type="evidence" value="ECO:0007669"/>
    <property type="project" value="InterPro"/>
</dbReference>
<dbReference type="InterPro" id="IPR036259">
    <property type="entry name" value="MFS_trans_sf"/>
</dbReference>
<feature type="region of interest" description="Disordered" evidence="7">
    <location>
        <begin position="1"/>
        <end position="129"/>
    </location>
</feature>
<feature type="transmembrane region" description="Helical" evidence="8">
    <location>
        <begin position="494"/>
        <end position="515"/>
    </location>
</feature>
<feature type="transmembrane region" description="Helical" evidence="8">
    <location>
        <begin position="343"/>
        <end position="369"/>
    </location>
</feature>